<evidence type="ECO:0000256" key="3">
    <source>
        <dbReference type="ARBA" id="ARBA00022448"/>
    </source>
</evidence>
<evidence type="ECO:0000259" key="9">
    <source>
        <dbReference type="PROSITE" id="PS51012"/>
    </source>
</evidence>
<accession>A0A172WFK8</accession>
<dbReference type="GeneID" id="28495002"/>
<feature type="domain" description="ABC transmembrane type-2" evidence="9">
    <location>
        <begin position="164"/>
        <end position="410"/>
    </location>
</feature>
<feature type="transmembrane region" description="Helical" evidence="8">
    <location>
        <begin position="21"/>
        <end position="40"/>
    </location>
</feature>
<evidence type="ECO:0000313" key="10">
    <source>
        <dbReference type="EMBL" id="ANF22159.1"/>
    </source>
</evidence>
<dbReference type="RefSeq" id="WP_068664580.1">
    <property type="nucleotide sequence ID" value="NZ_CP015520.1"/>
</dbReference>
<evidence type="ECO:0000256" key="5">
    <source>
        <dbReference type="ARBA" id="ARBA00022692"/>
    </source>
</evidence>
<evidence type="ECO:0000256" key="6">
    <source>
        <dbReference type="ARBA" id="ARBA00022989"/>
    </source>
</evidence>
<keyword evidence="3" id="KW-0813">Transport</keyword>
<dbReference type="KEGG" id="tpie:A7C91_02370"/>
<dbReference type="Proteomes" id="UP000076969">
    <property type="component" value="Chromosome"/>
</dbReference>
<proteinExistence type="inferred from homology"/>
<dbReference type="Pfam" id="PF12698">
    <property type="entry name" value="ABC2_membrane_3"/>
    <property type="match status" value="1"/>
</dbReference>
<dbReference type="Gene3D" id="3.40.1710.10">
    <property type="entry name" value="abc type-2 transporter like domain"/>
    <property type="match status" value="1"/>
</dbReference>
<evidence type="ECO:0000256" key="7">
    <source>
        <dbReference type="ARBA" id="ARBA00023136"/>
    </source>
</evidence>
<keyword evidence="11" id="KW-1185">Reference proteome</keyword>
<name>A0A172WFK8_9EURY</name>
<evidence type="ECO:0000256" key="2">
    <source>
        <dbReference type="ARBA" id="ARBA00007783"/>
    </source>
</evidence>
<keyword evidence="4" id="KW-1003">Cell membrane</keyword>
<feature type="transmembrane region" description="Helical" evidence="8">
    <location>
        <begin position="247"/>
        <end position="267"/>
    </location>
</feature>
<gene>
    <name evidence="10" type="ORF">A7C91_02370</name>
</gene>
<dbReference type="InterPro" id="IPR047817">
    <property type="entry name" value="ABC2_TM_bact-type"/>
</dbReference>
<organism evidence="10 11">
    <name type="scientific">Thermococcus piezophilus</name>
    <dbReference type="NCBI Taxonomy" id="1712654"/>
    <lineage>
        <taxon>Archaea</taxon>
        <taxon>Methanobacteriati</taxon>
        <taxon>Methanobacteriota</taxon>
        <taxon>Thermococci</taxon>
        <taxon>Thermococcales</taxon>
        <taxon>Thermococcaceae</taxon>
        <taxon>Thermococcus</taxon>
    </lineage>
</organism>
<sequence>MSDFWVMAKKELKNLFRDRKLLFGLVVIPLILFPIMGKVINVGIEQAQGETRVAIVNFDEGKYGETLIKALEVTPNVTVTVIKATSLDEALRKAVVEKQNVLVVIPPDFSAKLEGNEKANVQVYGIFTSIGAGIKESVSEGRINAVIGLLGDEIAKIKVEQLGAQNPDAILQPIETESRSVINGKVVDVSPSLVSNVIASQAFSIPMIVFLMVIITSQMAAGAMAAEKENKTLETLLTLPVARTKIVGAKIFGTAVMGLVAALAYMIGMRSYLGSFGLGAVGITLEDIGLRVTPTGMLLFSLVVFLTIIFALSLAMILAIFAEDVQSANTVVSAVIMPLAFPAFLLMYTGINDLPVAVKYLLLAIPFTHPIVDYRHILLGDYAPVLPSVAYLALMAGLTLYVTAWIFSTEKMLTAKISGGRKKRE</sequence>
<keyword evidence="5 8" id="KW-0812">Transmembrane</keyword>
<evidence type="ECO:0000256" key="1">
    <source>
        <dbReference type="ARBA" id="ARBA00004651"/>
    </source>
</evidence>
<dbReference type="AlphaFoldDB" id="A0A172WFK8"/>
<feature type="transmembrane region" description="Helical" evidence="8">
    <location>
        <begin position="203"/>
        <end position="226"/>
    </location>
</feature>
<dbReference type="InterPro" id="IPR013525">
    <property type="entry name" value="ABC2_TM"/>
</dbReference>
<comment type="similarity">
    <text evidence="2">Belongs to the ABC-2 integral membrane protein family.</text>
</comment>
<dbReference type="PANTHER" id="PTHR30294:SF29">
    <property type="entry name" value="MULTIDRUG ABC TRANSPORTER PERMEASE YBHS-RELATED"/>
    <property type="match status" value="1"/>
</dbReference>
<dbReference type="InterPro" id="IPR051449">
    <property type="entry name" value="ABC-2_transporter_component"/>
</dbReference>
<protein>
    <submittedName>
        <fullName evidence="10">ABC transporter</fullName>
    </submittedName>
</protein>
<dbReference type="PANTHER" id="PTHR30294">
    <property type="entry name" value="MEMBRANE COMPONENT OF ABC TRANSPORTER YHHJ-RELATED"/>
    <property type="match status" value="1"/>
</dbReference>
<evidence type="ECO:0000313" key="11">
    <source>
        <dbReference type="Proteomes" id="UP000076969"/>
    </source>
</evidence>
<evidence type="ECO:0000256" key="8">
    <source>
        <dbReference type="SAM" id="Phobius"/>
    </source>
</evidence>
<feature type="transmembrane region" description="Helical" evidence="8">
    <location>
        <begin position="328"/>
        <end position="348"/>
    </location>
</feature>
<dbReference type="PROSITE" id="PS51012">
    <property type="entry name" value="ABC_TM2"/>
    <property type="match status" value="1"/>
</dbReference>
<dbReference type="EMBL" id="CP015520">
    <property type="protein sequence ID" value="ANF22159.1"/>
    <property type="molecule type" value="Genomic_DNA"/>
</dbReference>
<reference evidence="11" key="1">
    <citation type="journal article" date="2016" name="Syst. Appl. Microbiol.">
        <title>Thermococcus piezophilus sp. nov., a novel hyperthermophilic and piezophilic archaeon with a broad pressure range for growth, isolated from a deepest hydrothermal vent at the Mid-Cayman Rise.</title>
        <authorList>
            <person name="Dalmasso C."/>
            <person name="Oger P."/>
            <person name="Selva G."/>
            <person name="Courtine D."/>
            <person name="L'Haridon S."/>
            <person name="Garlaschelli A."/>
            <person name="Roussel E."/>
            <person name="Miyazaki J."/>
            <person name="Reveillaud J."/>
            <person name="Jebbar M."/>
            <person name="Takai K."/>
            <person name="Maignien L."/>
            <person name="Alain K."/>
        </authorList>
    </citation>
    <scope>NUCLEOTIDE SEQUENCE [LARGE SCALE GENOMIC DNA]</scope>
    <source>
        <strain evidence="11">CDGS</strain>
    </source>
</reference>
<dbReference type="STRING" id="1712654.A7C91_02370"/>
<feature type="transmembrane region" description="Helical" evidence="8">
    <location>
        <begin position="389"/>
        <end position="407"/>
    </location>
</feature>
<evidence type="ECO:0000256" key="4">
    <source>
        <dbReference type="ARBA" id="ARBA00022475"/>
    </source>
</evidence>
<feature type="transmembrane region" description="Helical" evidence="8">
    <location>
        <begin position="297"/>
        <end position="322"/>
    </location>
</feature>
<dbReference type="GO" id="GO:0140359">
    <property type="term" value="F:ABC-type transporter activity"/>
    <property type="evidence" value="ECO:0007669"/>
    <property type="project" value="InterPro"/>
</dbReference>
<comment type="subcellular location">
    <subcellularLocation>
        <location evidence="1">Cell membrane</location>
        <topology evidence="1">Multi-pass membrane protein</topology>
    </subcellularLocation>
</comment>
<dbReference type="GO" id="GO:0005886">
    <property type="term" value="C:plasma membrane"/>
    <property type="evidence" value="ECO:0007669"/>
    <property type="project" value="UniProtKB-SubCell"/>
</dbReference>
<keyword evidence="7 8" id="KW-0472">Membrane</keyword>
<keyword evidence="6 8" id="KW-1133">Transmembrane helix</keyword>
<dbReference type="OrthoDB" id="101939at2157"/>